<dbReference type="GO" id="GO:0016787">
    <property type="term" value="F:hydrolase activity"/>
    <property type="evidence" value="ECO:0007669"/>
    <property type="project" value="UniProtKB-UniRule"/>
</dbReference>
<dbReference type="Pfam" id="PF12706">
    <property type="entry name" value="Lactamase_B_2"/>
    <property type="match status" value="1"/>
</dbReference>
<comment type="similarity">
    <text evidence="2">Belongs to the UPF0173 family.</text>
</comment>
<dbReference type="InterPro" id="IPR001279">
    <property type="entry name" value="Metallo-B-lactamas"/>
</dbReference>
<dbReference type="PANTHER" id="PTHR43546:SF3">
    <property type="entry name" value="UPF0173 METAL-DEPENDENT HYDROLASE MJ1163"/>
    <property type="match status" value="1"/>
</dbReference>
<dbReference type="InterPro" id="IPR050114">
    <property type="entry name" value="UPF0173_UPF0282_UlaG_hydrolase"/>
</dbReference>
<dbReference type="PANTHER" id="PTHR43546">
    <property type="entry name" value="UPF0173 METAL-DEPENDENT HYDROLASE MJ1163-RELATED"/>
    <property type="match status" value="1"/>
</dbReference>
<evidence type="ECO:0000313" key="5">
    <source>
        <dbReference type="Proteomes" id="UP000006804"/>
    </source>
</evidence>
<dbReference type="HAMAP" id="MF_00457">
    <property type="entry name" value="UPF0173"/>
    <property type="match status" value="1"/>
</dbReference>
<evidence type="ECO:0000259" key="3">
    <source>
        <dbReference type="SMART" id="SM00849"/>
    </source>
</evidence>
<reference evidence="4 5" key="1">
    <citation type="submission" date="2010-11" db="EMBL/GenBank/DDBJ databases">
        <title>The complete genome of Thermotoga thermarum DSM 5069.</title>
        <authorList>
            <consortium name="US DOE Joint Genome Institute (JGI-PGF)"/>
            <person name="Lucas S."/>
            <person name="Copeland A."/>
            <person name="Lapidus A."/>
            <person name="Bruce D."/>
            <person name="Goodwin L."/>
            <person name="Pitluck S."/>
            <person name="Kyrpides N."/>
            <person name="Mavromatis K."/>
            <person name="Ivanova N."/>
            <person name="Zeytun A."/>
            <person name="Brettin T."/>
            <person name="Detter J.C."/>
            <person name="Tapia R."/>
            <person name="Han C."/>
            <person name="Land M."/>
            <person name="Hauser L."/>
            <person name="Markowitz V."/>
            <person name="Cheng J.-F."/>
            <person name="Hugenholtz P."/>
            <person name="Woyke T."/>
            <person name="Wu D."/>
            <person name="Spring S."/>
            <person name="Schroeder M."/>
            <person name="Brambilla E."/>
            <person name="Klenk H.-P."/>
            <person name="Eisen J.A."/>
        </authorList>
    </citation>
    <scope>NUCLEOTIDE SEQUENCE [LARGE SCALE GENOMIC DNA]</scope>
    <source>
        <strain evidence="4 5">DSM 5069</strain>
    </source>
</reference>
<evidence type="ECO:0000256" key="2">
    <source>
        <dbReference type="HAMAP-Rule" id="MF_00457"/>
    </source>
</evidence>
<dbReference type="NCBIfam" id="NF001911">
    <property type="entry name" value="PRK00685.1"/>
    <property type="match status" value="1"/>
</dbReference>
<protein>
    <recommendedName>
        <fullName evidence="2">UPF0173 metal-dependent hydrolase Theth_1354</fullName>
    </recommendedName>
</protein>
<evidence type="ECO:0000256" key="1">
    <source>
        <dbReference type="ARBA" id="ARBA00022801"/>
    </source>
</evidence>
<dbReference type="HOGENOM" id="CLU_070010_4_1_0"/>
<dbReference type="Gene3D" id="3.60.15.10">
    <property type="entry name" value="Ribonuclease Z/Hydroxyacylglutathione hydrolase-like"/>
    <property type="match status" value="1"/>
</dbReference>
<dbReference type="Proteomes" id="UP000006804">
    <property type="component" value="Chromosome"/>
</dbReference>
<dbReference type="EMBL" id="CP002351">
    <property type="protein sequence ID" value="AEH51417.1"/>
    <property type="molecule type" value="Genomic_DNA"/>
</dbReference>
<dbReference type="OrthoDB" id="36975at2"/>
<dbReference type="SMART" id="SM00849">
    <property type="entry name" value="Lactamase_B"/>
    <property type="match status" value="1"/>
</dbReference>
<evidence type="ECO:0000313" key="4">
    <source>
        <dbReference type="EMBL" id="AEH51417.1"/>
    </source>
</evidence>
<organism evidence="4 5">
    <name type="scientific">Pseudothermotoga thermarum DSM 5069</name>
    <dbReference type="NCBI Taxonomy" id="688269"/>
    <lineage>
        <taxon>Bacteria</taxon>
        <taxon>Thermotogati</taxon>
        <taxon>Thermotogota</taxon>
        <taxon>Thermotogae</taxon>
        <taxon>Thermotogales</taxon>
        <taxon>Thermotogaceae</taxon>
        <taxon>Pseudothermotoga</taxon>
    </lineage>
</organism>
<keyword evidence="5" id="KW-1185">Reference proteome</keyword>
<dbReference type="KEGG" id="tta:Theth_1354"/>
<dbReference type="eggNOG" id="COG2220">
    <property type="taxonomic scope" value="Bacteria"/>
</dbReference>
<gene>
    <name evidence="4" type="ORF">Theth_1354</name>
</gene>
<accession>F7YTW8</accession>
<dbReference type="PATRIC" id="fig|688269.3.peg.1394"/>
<dbReference type="InterPro" id="IPR022877">
    <property type="entry name" value="UPF0173"/>
</dbReference>
<name>F7YTW8_9THEM</name>
<sequence length="227" mass="24754">MKIKFLGHAAVLVELKEKNLLIDPFISDNPACPIKLSDLPKIHYILVTHGHADHLGDTIKITKANGSTVIANFELCSYIARHGISTHPMHIGGKYAFDFGTVKLTPAVHGSSLIEGDLPVYAGNPCGFLIEAEGKKIYHAGDTGLTKDMELLAKENVDVAMLPIGGNFVMDMWDAVEAVKMIKPKVVVPIHYNTWPVISADPEKFAKEVQKTGVKCVIMKPGDVMEI</sequence>
<feature type="domain" description="Metallo-beta-lactamase" evidence="3">
    <location>
        <begin position="7"/>
        <end position="191"/>
    </location>
</feature>
<dbReference type="SUPFAM" id="SSF56281">
    <property type="entry name" value="Metallo-hydrolase/oxidoreductase"/>
    <property type="match status" value="1"/>
</dbReference>
<proteinExistence type="inferred from homology"/>
<dbReference type="InterPro" id="IPR036866">
    <property type="entry name" value="RibonucZ/Hydroxyglut_hydro"/>
</dbReference>
<dbReference type="STRING" id="688269.Theth_1354"/>
<keyword evidence="1 2" id="KW-0378">Hydrolase</keyword>
<dbReference type="RefSeq" id="WP_013932632.1">
    <property type="nucleotide sequence ID" value="NC_015707.1"/>
</dbReference>
<dbReference type="AlphaFoldDB" id="F7YTW8"/>